<dbReference type="InterPro" id="IPR003877">
    <property type="entry name" value="SPRY_dom"/>
</dbReference>
<evidence type="ECO:0000313" key="2">
    <source>
        <dbReference type="EMBL" id="CAD8122206.1"/>
    </source>
</evidence>
<comment type="caution">
    <text evidence="2">The sequence shown here is derived from an EMBL/GenBank/DDBJ whole genome shotgun (WGS) entry which is preliminary data.</text>
</comment>
<evidence type="ECO:0000313" key="3">
    <source>
        <dbReference type="Proteomes" id="UP000692954"/>
    </source>
</evidence>
<dbReference type="EMBL" id="CAJJDN010000137">
    <property type="protein sequence ID" value="CAD8122206.1"/>
    <property type="molecule type" value="Genomic_DNA"/>
</dbReference>
<accession>A0A8S1R2C1</accession>
<dbReference type="Pfam" id="PF00622">
    <property type="entry name" value="SPRY"/>
    <property type="match status" value="1"/>
</dbReference>
<dbReference type="Proteomes" id="UP000692954">
    <property type="component" value="Unassembled WGS sequence"/>
</dbReference>
<evidence type="ECO:0000259" key="1">
    <source>
        <dbReference type="Pfam" id="PF00622"/>
    </source>
</evidence>
<organism evidence="2 3">
    <name type="scientific">Paramecium sonneborni</name>
    <dbReference type="NCBI Taxonomy" id="65129"/>
    <lineage>
        <taxon>Eukaryota</taxon>
        <taxon>Sar</taxon>
        <taxon>Alveolata</taxon>
        <taxon>Ciliophora</taxon>
        <taxon>Intramacronucleata</taxon>
        <taxon>Oligohymenophorea</taxon>
        <taxon>Peniculida</taxon>
        <taxon>Parameciidae</taxon>
        <taxon>Paramecium</taxon>
    </lineage>
</organism>
<dbReference type="AlphaFoldDB" id="A0A8S1R2C1"/>
<gene>
    <name evidence="2" type="ORF">PSON_ATCC_30995.1.T1370027</name>
</gene>
<protein>
    <recommendedName>
        <fullName evidence="1">SPRY domain-containing protein</fullName>
    </recommendedName>
</protein>
<name>A0A8S1R2C1_9CILI</name>
<feature type="domain" description="SPRY" evidence="1">
    <location>
        <begin position="240"/>
        <end position="341"/>
    </location>
</feature>
<sequence>MNNFTHRCSLDGHNQIVQFFCFNETCHHIRLCCFECYQEGNHFGHPKDVKQASNFLQFIQQTTEFCEEFINNIQKLMDNLQKIFNEFKIKLQNKYIQSVEQLQKQSINQISSYISDAIQFQKEKNQHYQSIFQCINNFQQIITDFNSELKLPSLVEQLQQNSFDQQISNKQQIENKQIYIGFSQIKLLQFVLQSQFQKQLTFSTKYKHRESKVSLNGKMAENGGSCLCDQMIPINQITRFVFQIENSQQCYIGVGFREIMKQNYSSVGVNSGSYLIRNDQKFYSHHEQQNILPFSFKDQDIIIIEVNMKTLQVKWIMASSGESFSLELQESNGLYPCIRAGNISSKVRILEALN</sequence>
<keyword evidence="3" id="KW-1185">Reference proteome</keyword>
<proteinExistence type="predicted"/>
<reference evidence="2" key="1">
    <citation type="submission" date="2021-01" db="EMBL/GenBank/DDBJ databases">
        <authorList>
            <consortium name="Genoscope - CEA"/>
            <person name="William W."/>
        </authorList>
    </citation>
    <scope>NUCLEOTIDE SEQUENCE</scope>
</reference>